<evidence type="ECO:0000256" key="2">
    <source>
        <dbReference type="ARBA" id="ARBA00009902"/>
    </source>
</evidence>
<dbReference type="Gene3D" id="2.60.120.560">
    <property type="entry name" value="Exo-inulinase, domain 1"/>
    <property type="match status" value="1"/>
</dbReference>
<gene>
    <name evidence="12" type="primary">sacA_1</name>
    <name evidence="12" type="ORF">psyc5s11_16060</name>
</gene>
<dbReference type="RefSeq" id="WP_224037127.1">
    <property type="nucleotide sequence ID" value="NZ_AP024849.1"/>
</dbReference>
<evidence type="ECO:0000256" key="9">
    <source>
        <dbReference type="RuleBase" id="RU365015"/>
    </source>
</evidence>
<comment type="similarity">
    <text evidence="2 8">Belongs to the glycosyl hydrolase 32 family.</text>
</comment>
<evidence type="ECO:0000256" key="3">
    <source>
        <dbReference type="ARBA" id="ARBA00012758"/>
    </source>
</evidence>
<evidence type="ECO:0000259" key="10">
    <source>
        <dbReference type="Pfam" id="PF00251"/>
    </source>
</evidence>
<evidence type="ECO:0000256" key="7">
    <source>
        <dbReference type="ARBA" id="ARBA00033367"/>
    </source>
</evidence>
<dbReference type="PANTHER" id="PTHR43101:SF1">
    <property type="entry name" value="BETA-FRUCTOSIDASE"/>
    <property type="match status" value="1"/>
</dbReference>
<evidence type="ECO:0000313" key="12">
    <source>
        <dbReference type="EMBL" id="BCZ45539.1"/>
    </source>
</evidence>
<keyword evidence="9" id="KW-0963">Cytoplasm</keyword>
<dbReference type="InterPro" id="IPR006232">
    <property type="entry name" value="Suc6P_hydrolase"/>
</dbReference>
<keyword evidence="13" id="KW-1185">Reference proteome</keyword>
<sequence>MLKSYEEINQAIKNYYSNKNNIKSNIWRNNFHVEMPFGLMNDPNGLCYYDNKFYIFYQWNPFGCEHKTKHWGLVTTADFINFTNPEIVLKPEEWFDKGGCYSGGAYVKDGTLKLFYTGNVKGINNERKSYQCVVDYNKDWLFEKKGVLIDKEPEGYTSQFRDPMIFENNGIYYMVLGVQTKELKGRALIYESKDINRWSFVGELKTDMKDLGYMWECPNLFRVNKDKVAFMFSPQGLKEEEFKHQNIYQSGYVIGELNLDEVFLNNHTEFKEIDMGFDFYAPQVFNHKGKNIMIGWIGMPDKDKEYLSSEYGWMFGMTMPRVLEYKDNAIYQKPLELLKELRESKIVDFKSQYVDNYSIKLDSRTIECNLDLDINNSDNMELKLKFKDEHISISYSKKDEICIVDRNNMELGGKGVRKFKLKIDKSLKMHMFIDNSFIEIYYQDGLETTTLAYFPKSDDFEIEIKNKVKINKLQIWSLRRINYVES</sequence>
<keyword evidence="5 8" id="KW-0378">Hydrolase</keyword>
<dbReference type="InterPro" id="IPR013189">
    <property type="entry name" value="Glyco_hydro_32_C"/>
</dbReference>
<dbReference type="PANTHER" id="PTHR43101">
    <property type="entry name" value="BETA-FRUCTOSIDASE"/>
    <property type="match status" value="1"/>
</dbReference>
<comment type="pathway">
    <text evidence="1 9">Glycan biosynthesis; sucrose metabolism.</text>
</comment>
<evidence type="ECO:0000256" key="1">
    <source>
        <dbReference type="ARBA" id="ARBA00004914"/>
    </source>
</evidence>
<evidence type="ECO:0000256" key="5">
    <source>
        <dbReference type="ARBA" id="ARBA00022801"/>
    </source>
</evidence>
<feature type="domain" description="Glycosyl hydrolase family 32 C-terminal" evidence="11">
    <location>
        <begin position="340"/>
        <end position="477"/>
    </location>
</feature>
<dbReference type="InterPro" id="IPR001362">
    <property type="entry name" value="Glyco_hydro_32"/>
</dbReference>
<dbReference type="InterPro" id="IPR013320">
    <property type="entry name" value="ConA-like_dom_sf"/>
</dbReference>
<evidence type="ECO:0000256" key="8">
    <source>
        <dbReference type="RuleBase" id="RU362110"/>
    </source>
</evidence>
<dbReference type="SMART" id="SM00640">
    <property type="entry name" value="Glyco_32"/>
    <property type="match status" value="1"/>
</dbReference>
<dbReference type="EC" id="3.2.1.26" evidence="3 8"/>
<dbReference type="SUPFAM" id="SSF49899">
    <property type="entry name" value="Concanavalin A-like lectins/glucanases"/>
    <property type="match status" value="1"/>
</dbReference>
<accession>A0ABM7T998</accession>
<name>A0ABM7T998_9CLOT</name>
<feature type="domain" description="Glycosyl hydrolase family 32 N-terminal" evidence="10">
    <location>
        <begin position="32"/>
        <end position="334"/>
    </location>
</feature>
<evidence type="ECO:0000256" key="4">
    <source>
        <dbReference type="ARBA" id="ARBA00019623"/>
    </source>
</evidence>
<proteinExistence type="inferred from homology"/>
<dbReference type="SUPFAM" id="SSF75005">
    <property type="entry name" value="Arabinanase/levansucrase/invertase"/>
    <property type="match status" value="1"/>
</dbReference>
<dbReference type="InterPro" id="IPR013148">
    <property type="entry name" value="Glyco_hydro_32_N"/>
</dbReference>
<evidence type="ECO:0000256" key="6">
    <source>
        <dbReference type="ARBA" id="ARBA00023295"/>
    </source>
</evidence>
<comment type="function">
    <text evidence="9">Enables the bacterium to metabolize sucrose as a sole carbon source.</text>
</comment>
<comment type="subcellular location">
    <subcellularLocation>
        <location evidence="9">Cytoplasm</location>
    </subcellularLocation>
</comment>
<protein>
    <recommendedName>
        <fullName evidence="4 8">Sucrose-6-phosphate hydrolase</fullName>
        <ecNumber evidence="3 8">3.2.1.26</ecNumber>
    </recommendedName>
    <alternativeName>
        <fullName evidence="7 9">Invertase</fullName>
    </alternativeName>
</protein>
<comment type="catalytic activity">
    <reaction evidence="8">
        <text>Hydrolysis of terminal non-reducing beta-D-fructofuranoside residues in beta-D-fructofuranosides.</text>
        <dbReference type="EC" id="3.2.1.26"/>
    </reaction>
</comment>
<dbReference type="NCBIfam" id="TIGR01322">
    <property type="entry name" value="scrB_fam"/>
    <property type="match status" value="1"/>
</dbReference>
<dbReference type="InterPro" id="IPR023296">
    <property type="entry name" value="Glyco_hydro_beta-prop_sf"/>
</dbReference>
<reference evidence="13" key="1">
    <citation type="submission" date="2021-07" db="EMBL/GenBank/DDBJ databases">
        <title>Complete genome sequencing of a Clostridium isolate.</title>
        <authorList>
            <person name="Ueki A."/>
            <person name="Tonouchi A."/>
        </authorList>
    </citation>
    <scope>NUCLEOTIDE SEQUENCE [LARGE SCALE GENOMIC DNA]</scope>
    <source>
        <strain evidence="13">C5S11</strain>
    </source>
</reference>
<evidence type="ECO:0000259" key="11">
    <source>
        <dbReference type="Pfam" id="PF08244"/>
    </source>
</evidence>
<dbReference type="Proteomes" id="UP000824633">
    <property type="component" value="Chromosome"/>
</dbReference>
<dbReference type="EMBL" id="AP024849">
    <property type="protein sequence ID" value="BCZ45539.1"/>
    <property type="molecule type" value="Genomic_DNA"/>
</dbReference>
<organism evidence="12 13">
    <name type="scientific">Clostridium gelidum</name>
    <dbReference type="NCBI Taxonomy" id="704125"/>
    <lineage>
        <taxon>Bacteria</taxon>
        <taxon>Bacillati</taxon>
        <taxon>Bacillota</taxon>
        <taxon>Clostridia</taxon>
        <taxon>Eubacteriales</taxon>
        <taxon>Clostridiaceae</taxon>
        <taxon>Clostridium</taxon>
    </lineage>
</organism>
<dbReference type="InterPro" id="IPR051214">
    <property type="entry name" value="GH32_Enzymes"/>
</dbReference>
<dbReference type="GO" id="GO:0016787">
    <property type="term" value="F:hydrolase activity"/>
    <property type="evidence" value="ECO:0007669"/>
    <property type="project" value="UniProtKB-KW"/>
</dbReference>
<evidence type="ECO:0000313" key="13">
    <source>
        <dbReference type="Proteomes" id="UP000824633"/>
    </source>
</evidence>
<keyword evidence="6 8" id="KW-0326">Glycosidase</keyword>
<dbReference type="Pfam" id="PF08244">
    <property type="entry name" value="Glyco_hydro_32C"/>
    <property type="match status" value="1"/>
</dbReference>
<dbReference type="Gene3D" id="2.115.10.20">
    <property type="entry name" value="Glycosyl hydrolase domain, family 43"/>
    <property type="match status" value="1"/>
</dbReference>
<dbReference type="CDD" id="cd18623">
    <property type="entry name" value="GH32_ScrB-like"/>
    <property type="match status" value="1"/>
</dbReference>
<dbReference type="Pfam" id="PF00251">
    <property type="entry name" value="Glyco_hydro_32N"/>
    <property type="match status" value="1"/>
</dbReference>
<keyword evidence="9" id="KW-0119">Carbohydrate metabolism</keyword>